<dbReference type="PANTHER" id="PTHR11051">
    <property type="entry name" value="GLYCOSYL HYDROLASE-RELATED"/>
    <property type="match status" value="1"/>
</dbReference>
<dbReference type="InterPro" id="IPR036412">
    <property type="entry name" value="HAD-like_sf"/>
</dbReference>
<feature type="domain" description="Glycoside hydrolase family 65 N-terminal" evidence="4">
    <location>
        <begin position="261"/>
        <end position="511"/>
    </location>
</feature>
<proteinExistence type="predicted"/>
<dbReference type="GO" id="GO:0030246">
    <property type="term" value="F:carbohydrate binding"/>
    <property type="evidence" value="ECO:0007669"/>
    <property type="project" value="InterPro"/>
</dbReference>
<dbReference type="InterPro" id="IPR037018">
    <property type="entry name" value="GH65_N"/>
</dbReference>
<dbReference type="SUPFAM" id="SSF74650">
    <property type="entry name" value="Galactose mutarotase-like"/>
    <property type="match status" value="1"/>
</dbReference>
<evidence type="ECO:0000259" key="4">
    <source>
        <dbReference type="Pfam" id="PF03636"/>
    </source>
</evidence>
<dbReference type="GO" id="GO:0004553">
    <property type="term" value="F:hydrolase activity, hydrolyzing O-glycosyl compounds"/>
    <property type="evidence" value="ECO:0007669"/>
    <property type="project" value="TreeGrafter"/>
</dbReference>
<dbReference type="SFLD" id="SFLDG01129">
    <property type="entry name" value="C1.5:_HAD__Beta-PGM__Phosphata"/>
    <property type="match status" value="1"/>
</dbReference>
<dbReference type="InterPro" id="IPR023214">
    <property type="entry name" value="HAD_sf"/>
</dbReference>
<dbReference type="InterPro" id="IPR005195">
    <property type="entry name" value="Glyco_hydro_65_M"/>
</dbReference>
<evidence type="ECO:0000313" key="6">
    <source>
        <dbReference type="Proteomes" id="UP000273159"/>
    </source>
</evidence>
<comment type="caution">
    <text evidence="5">The sequence shown here is derived from an EMBL/GenBank/DDBJ whole genome shotgun (WGS) entry which is preliminary data.</text>
</comment>
<dbReference type="EMBL" id="RBNH01000007">
    <property type="protein sequence ID" value="RKO24175.1"/>
    <property type="molecule type" value="Genomic_DNA"/>
</dbReference>
<dbReference type="Pfam" id="PF03633">
    <property type="entry name" value="Glyco_hydro_65C"/>
    <property type="match status" value="1"/>
</dbReference>
<dbReference type="SFLD" id="SFLDS00003">
    <property type="entry name" value="Haloacid_Dehalogenase"/>
    <property type="match status" value="1"/>
</dbReference>
<accession>A0A3B0FWJ5</accession>
<keyword evidence="5" id="KW-0378">Hydrolase</keyword>
<dbReference type="AlphaFoldDB" id="A0A3B0FWJ5"/>
<reference evidence="6" key="2">
    <citation type="submission" date="2018-10" db="EMBL/GenBank/DDBJ databases">
        <authorList>
            <person name="Wang Y."/>
            <person name="Wang J."/>
            <person name="Yang X."/>
            <person name="Wang Z."/>
            <person name="Huang Y."/>
        </authorList>
    </citation>
    <scope>NUCLEOTIDE SEQUENCE [LARGE SCALE GENOMIC DNA]</scope>
    <source>
        <strain evidence="6">J015</strain>
    </source>
</reference>
<name>A0A3B0FWJ5_PSEPS</name>
<dbReference type="PANTHER" id="PTHR11051:SF8">
    <property type="entry name" value="PROTEIN-GLUCOSYLGALACTOSYLHYDROXYLYSINE GLUCOSIDASE"/>
    <property type="match status" value="1"/>
</dbReference>
<organism evidence="5 6">
    <name type="scientific">Pseudarthrobacter phenanthrenivorans</name>
    <name type="common">Arthrobacter phenanthrenivorans</name>
    <dbReference type="NCBI Taxonomy" id="361575"/>
    <lineage>
        <taxon>Bacteria</taxon>
        <taxon>Bacillati</taxon>
        <taxon>Actinomycetota</taxon>
        <taxon>Actinomycetes</taxon>
        <taxon>Micrococcales</taxon>
        <taxon>Micrococcaceae</taxon>
        <taxon>Pseudarthrobacter</taxon>
    </lineage>
</organism>
<dbReference type="RefSeq" id="WP_120692377.1">
    <property type="nucleotide sequence ID" value="NZ_RBNH01000007.1"/>
</dbReference>
<keyword evidence="1" id="KW-0326">Glycosidase</keyword>
<dbReference type="Gene3D" id="1.50.10.10">
    <property type="match status" value="1"/>
</dbReference>
<dbReference type="Gene3D" id="3.40.50.1000">
    <property type="entry name" value="HAD superfamily/HAD-like"/>
    <property type="match status" value="1"/>
</dbReference>
<feature type="domain" description="Glycoside hydrolase family 65 C-terminal" evidence="3">
    <location>
        <begin position="972"/>
        <end position="1032"/>
    </location>
</feature>
<dbReference type="Gene3D" id="2.70.98.40">
    <property type="entry name" value="Glycoside hydrolase, family 65, N-terminal domain"/>
    <property type="match status" value="1"/>
</dbReference>
<evidence type="ECO:0000256" key="1">
    <source>
        <dbReference type="ARBA" id="ARBA00023295"/>
    </source>
</evidence>
<dbReference type="InterPro" id="IPR006439">
    <property type="entry name" value="HAD-SF_hydro_IA"/>
</dbReference>
<evidence type="ECO:0000259" key="3">
    <source>
        <dbReference type="Pfam" id="PF03633"/>
    </source>
</evidence>
<dbReference type="FunFam" id="1.50.10.10:FF:000053">
    <property type="entry name" value="Putative glycosyl hydrolase"/>
    <property type="match status" value="1"/>
</dbReference>
<dbReference type="GO" id="GO:0005975">
    <property type="term" value="P:carbohydrate metabolic process"/>
    <property type="evidence" value="ECO:0007669"/>
    <property type="project" value="InterPro"/>
</dbReference>
<dbReference type="Gene3D" id="1.10.150.240">
    <property type="entry name" value="Putative phosphatase, domain 2"/>
    <property type="match status" value="1"/>
</dbReference>
<dbReference type="InterPro" id="IPR005196">
    <property type="entry name" value="Glyco_hydro_65_N"/>
</dbReference>
<reference evidence="5 6" key="1">
    <citation type="submission" date="2018-10" db="EMBL/GenBank/DDBJ databases">
        <title>Genome-guide identification and characterization of bacteria that degrade polycyclic aromatic hydrocarbons and resist hexavalent chromium simultaneously.</title>
        <authorList>
            <person name="Feng H."/>
        </authorList>
    </citation>
    <scope>NUCLEOTIDE SEQUENCE [LARGE SCALE GENOMIC DNA]</scope>
    <source>
        <strain evidence="5 6">J015</strain>
    </source>
</reference>
<dbReference type="Gene3D" id="2.60.420.10">
    <property type="entry name" value="Maltose phosphorylase, domain 3"/>
    <property type="match status" value="1"/>
</dbReference>
<dbReference type="InterPro" id="IPR011013">
    <property type="entry name" value="Gal_mutarotase_sf_dom"/>
</dbReference>
<dbReference type="GO" id="GO:0016757">
    <property type="term" value="F:glycosyltransferase activity"/>
    <property type="evidence" value="ECO:0007669"/>
    <property type="project" value="UniProtKB-ARBA"/>
</dbReference>
<dbReference type="Pfam" id="PF03636">
    <property type="entry name" value="Glyco_hydro_65N"/>
    <property type="match status" value="1"/>
</dbReference>
<dbReference type="Proteomes" id="UP000273159">
    <property type="component" value="Unassembled WGS sequence"/>
</dbReference>
<dbReference type="SUPFAM" id="SSF56784">
    <property type="entry name" value="HAD-like"/>
    <property type="match status" value="1"/>
</dbReference>
<dbReference type="Pfam" id="PF03632">
    <property type="entry name" value="Glyco_hydro_65m"/>
    <property type="match status" value="1"/>
</dbReference>
<sequence length="1055" mass="114643">MTASPTAAAARPPFDAVIFDLDGVVTNTALVHQAAWKEAFDRILQDPRIPGTADRSPFTKADYRTYVDGLPREEGVLKFLASRGVRIDRGSEGDEPGTWTAFGLGGLKNRLFLERLRQDGVQTYPGTLQLLQRLADAGVPMGVVTSSRNASSVLDAAGIPDFFGVILDGAAAAKLGLRGKPAPDVFLAAAFRLGVSPSHAVVVEDSVAGVQAARRGGFGLVVGIDRSGTRRELEAAGARAVLNDVSELDLGLVAGDPWQLTYEGFDGGHEGHREALTTLGNGYFAVRGAAPEGGDFRYPGMYLAGVYNRVAAEAAGEVLVEEHLVNAPDCLPLDLRVGRGQWWSAGGLAVLRERRTLDLHRAVLERWLLLETADKRRMEIVQSRFVSMAEPHLMVLDMLVTPLGWSGAVEVRSGVNAGVRNANTPDPSSGQGIHLVDRTGATQPEEIAVVEAETTQSLIRIAAAFRTRVAGQPDGGRPGRKGAFHFRTFQVPLADGTPARISKTVAVVTSRDRAISSAASAARGVLERTGGDVDALLAAHLKAWHRELHPFLVDIDAPVQVRLVLNLHIFHVLQTLTRHTAELDAGVTARGLHGEGYRGHVFWDELFVLPLLTARTPDVARALLDYRWRRLPAARHAAAVLGLAGAKFPWQSGSDGTEETPKWLYNNRSGRWVRDHSHLQLHAGLAVAFNAWQYYQATNDKAWLFRRGAELVIDVARFFTSRSQYSQDTGRYHLRGVVGPDEYHTGYPGSPDPGLDDNAYTNVMAAWACLRAAEIVQTVQGDEMGELMERLDITEEEVAGWVQVGRAMFVPFHTDGVLSQFAGYEQLEELDWERYRETYDNIERLDLILEAEGDETNRYKLAKQADVLMLPYLLGQEGLLTLLGELGYAFTSEQLNRTIEYYLARTAHGSTLSRVAHASVLSALDADRAWDSFREALDADLDDTQHGTTRAGIHLGAMAGTIDVIQRSFAGLRLSGDTLVFAPNLPTGLRAVAFEVRYRGHHLHIELRDGQINIASAPGDAGPISVRVNGTDTALPAGEARSFQLPATSEGSAAS</sequence>
<dbReference type="InterPro" id="IPR005194">
    <property type="entry name" value="Glyco_hydro_65_C"/>
</dbReference>
<dbReference type="InterPro" id="IPR008928">
    <property type="entry name" value="6-hairpin_glycosidase_sf"/>
</dbReference>
<evidence type="ECO:0000259" key="2">
    <source>
        <dbReference type="Pfam" id="PF03632"/>
    </source>
</evidence>
<feature type="domain" description="Glycoside hydrolase family 65 central catalytic" evidence="2">
    <location>
        <begin position="567"/>
        <end position="962"/>
    </location>
</feature>
<dbReference type="Pfam" id="PF00702">
    <property type="entry name" value="Hydrolase"/>
    <property type="match status" value="1"/>
</dbReference>
<dbReference type="InterPro" id="IPR012341">
    <property type="entry name" value="6hp_glycosidase-like_sf"/>
</dbReference>
<gene>
    <name evidence="5" type="ORF">D7Z96_09915</name>
</gene>
<dbReference type="NCBIfam" id="TIGR01509">
    <property type="entry name" value="HAD-SF-IA-v3"/>
    <property type="match status" value="1"/>
</dbReference>
<evidence type="ECO:0000313" key="5">
    <source>
        <dbReference type="EMBL" id="RKO24175.1"/>
    </source>
</evidence>
<dbReference type="InterPro" id="IPR023198">
    <property type="entry name" value="PGP-like_dom2"/>
</dbReference>
<protein>
    <submittedName>
        <fullName evidence="5">HAD family hydrolase</fullName>
    </submittedName>
</protein>
<dbReference type="SUPFAM" id="SSF48208">
    <property type="entry name" value="Six-hairpin glycosidases"/>
    <property type="match status" value="1"/>
</dbReference>